<dbReference type="FunFam" id="3.20.20.450:FF:000001">
    <property type="entry name" value="Cyclic di-GMP phosphodiesterase yahA"/>
    <property type="match status" value="1"/>
</dbReference>
<evidence type="ECO:0000259" key="7">
    <source>
        <dbReference type="PROSITE" id="PS50112"/>
    </source>
</evidence>
<comment type="catalytic activity">
    <reaction evidence="4">
        <text>3',3'-c-di-GMP + H2O = 5'-phosphoguanylyl(3'-&gt;5')guanosine + H(+)</text>
        <dbReference type="Rhea" id="RHEA:24902"/>
        <dbReference type="ChEBI" id="CHEBI:15377"/>
        <dbReference type="ChEBI" id="CHEBI:15378"/>
        <dbReference type="ChEBI" id="CHEBI:58754"/>
        <dbReference type="ChEBI" id="CHEBI:58805"/>
        <dbReference type="EC" id="3.1.4.52"/>
    </reaction>
    <physiologicalReaction direction="left-to-right" evidence="4">
        <dbReference type="Rhea" id="RHEA:24903"/>
    </physiologicalReaction>
</comment>
<dbReference type="SUPFAM" id="SSF55073">
    <property type="entry name" value="Nucleotide cyclase"/>
    <property type="match status" value="1"/>
</dbReference>
<dbReference type="SMART" id="SM00091">
    <property type="entry name" value="PAS"/>
    <property type="match status" value="4"/>
</dbReference>
<dbReference type="InterPro" id="IPR013655">
    <property type="entry name" value="PAS_fold_3"/>
</dbReference>
<name>Q1N2J6_9GAMM</name>
<dbReference type="PROSITE" id="PS50112">
    <property type="entry name" value="PAS"/>
    <property type="match status" value="4"/>
</dbReference>
<comment type="caution">
    <text evidence="11">The sequence shown here is derived from an EMBL/GenBank/DDBJ whole genome shotgun (WGS) entry which is preliminary data.</text>
</comment>
<sequence length="1407" mass="159955">MSKANQLINQMTDRSVILPMIVVLFIFVLVIQGISLFFQIESEKQAYNGLVKHVATSHASQSNTVLSSQKNMLATLLTLHQNDLLKLDQENAPFALLDLSINEAFPGYRGLFVLDESGQVIENTIPYLYENESKLIEQHVKSIKTSQHLSIHIDGQYFPKDKQGVVYFIATIDSPNAEYPRYYLVISRSMHGYSDILLGQEYEGFHLWLGKQQKVVIGDGRFFAQDRRPTISALSGERAILVDIDMVDTPWRIYAVETQGYWTEKILALALPHIIFIAIYWMLAYLGFKILRYVKEKNQTDLDRFSAKANRAEEALSCIEEVVITTDYRGRIIFCNPSAMTLLGLNDCQQVVGKPLVQSFPFDGLPWLEKDQNLLKNKLRIVNYGDTLVDVSGQLKTFNISLYRPEKQNSCIWVLRDVSRQAANRDLLNVSRARYQALYDGCGVGMWHVDISLVRSWLEQLDGVSVEDYLKQYPDSFADLRSSYNLIDINASAVSMHGGSNKQKFIEALKDLFLSYNHELMQEMAEGIRQGAKSFSREVAFINAKGVKNHYLVNATLDQVGQDQAIVSFIDINDRIKAELALKDSEQFWSNVIQTLPDTVYVNDLFAKQTRFSSRHIGELLGYSSEELEEIEHWRQLIHPDDVSKSDAAISQLKTMRPGEVKETTARLKHKNGNWRVIRFRDCIFSSETQVPAQYYVGMARDITEEEDAKIQLSFSERRYRLLANGISDIVFTLNKKLELSYISASINKMLGYDSDQVMREGLSLFLITESVNKLIQALERDLQLALSISSFKDQVRTMDLDAQTFSGVPVILEMQSSILRNESGAIEGILATCRDVTQRRFIEHEARTASEVFENSSEAIMMTTSTGLISRVNRAFTHLTGFDGQHVIGVNPKQFIAKDVSHQTMQDIRDALLVDGYWQGELDYINRKGEKHPSWTGVTALKDEMGQIQSHIIISSDITHRKQTEARIQHLAYFDPLTGLPNRAQMHEALDRLMAKEESQLALLFIDLDRFKPINDTMGHPAGDQVLKEVASRLKEAVGAKNLVSRIGGDEFTVIMATLPETEQAIQTIIDVSERILHQMMQPFFIEDRQLYLSASVGIALYPENALSGTDLLRNADTAMYHAKAMGKNNFQFYAEEMNEKAMERLELENNLHLALQRDEFELTFQAQWDIKHNCICGVETLLRWHRPDIGLVGPDKFIPIIEETGLIVPIGEWVLRRACEQIMDWQEAGYVIPKLAVNLSARQFKDAQMLDRICRIVDETGVDPELIELELTESILMDDIDRTLAVLNEARKMGFGLSIDDFGTGYSSLSYLKQFPVSQLKIDKSFIQNLPYNQEDGQITRTIVAMANNLGLGVIAEGVENESQRQFLKTIGCYQVQGYMYSHPVPADLFAQDFLETESEPYLEH</sequence>
<dbReference type="InterPro" id="IPR000160">
    <property type="entry name" value="GGDEF_dom"/>
</dbReference>
<keyword evidence="3" id="KW-0973">c-di-GMP</keyword>
<dbReference type="PROSITE" id="PS50113">
    <property type="entry name" value="PAC"/>
    <property type="match status" value="2"/>
</dbReference>
<dbReference type="Gene3D" id="3.20.20.450">
    <property type="entry name" value="EAL domain"/>
    <property type="match status" value="1"/>
</dbReference>
<dbReference type="Pfam" id="PF00563">
    <property type="entry name" value="EAL"/>
    <property type="match status" value="1"/>
</dbReference>
<dbReference type="FunFam" id="3.30.70.270:FF:000001">
    <property type="entry name" value="Diguanylate cyclase domain protein"/>
    <property type="match status" value="1"/>
</dbReference>
<dbReference type="STRING" id="207949.RED65_16276"/>
<dbReference type="Proteomes" id="UP000004263">
    <property type="component" value="Unassembled WGS sequence"/>
</dbReference>
<dbReference type="Gene3D" id="3.30.450.20">
    <property type="entry name" value="PAS domain"/>
    <property type="match status" value="4"/>
</dbReference>
<evidence type="ECO:0000256" key="2">
    <source>
        <dbReference type="ARBA" id="ARBA00012282"/>
    </source>
</evidence>
<protein>
    <recommendedName>
        <fullName evidence="2">cyclic-guanylate-specific phosphodiesterase</fullName>
        <ecNumber evidence="2">3.1.4.52</ecNumber>
    </recommendedName>
</protein>
<dbReference type="NCBIfam" id="TIGR00254">
    <property type="entry name" value="GGDEF"/>
    <property type="match status" value="1"/>
</dbReference>
<dbReference type="SMART" id="SM00086">
    <property type="entry name" value="PAC"/>
    <property type="match status" value="4"/>
</dbReference>
<dbReference type="PROSITE" id="PS50883">
    <property type="entry name" value="EAL"/>
    <property type="match status" value="1"/>
</dbReference>
<evidence type="ECO:0000313" key="12">
    <source>
        <dbReference type="Proteomes" id="UP000004263"/>
    </source>
</evidence>
<dbReference type="Pfam" id="PF13426">
    <property type="entry name" value="PAS_9"/>
    <property type="match status" value="2"/>
</dbReference>
<evidence type="ECO:0000256" key="3">
    <source>
        <dbReference type="ARBA" id="ARBA00022636"/>
    </source>
</evidence>
<feature type="domain" description="PAS" evidence="7">
    <location>
        <begin position="308"/>
        <end position="346"/>
    </location>
</feature>
<dbReference type="CDD" id="cd01949">
    <property type="entry name" value="GGDEF"/>
    <property type="match status" value="1"/>
</dbReference>
<keyword evidence="12" id="KW-1185">Reference proteome</keyword>
<dbReference type="SMART" id="SM00052">
    <property type="entry name" value="EAL"/>
    <property type="match status" value="1"/>
</dbReference>
<dbReference type="CDD" id="cd00130">
    <property type="entry name" value="PAS"/>
    <property type="match status" value="4"/>
</dbReference>
<dbReference type="PANTHER" id="PTHR44757:SF2">
    <property type="entry name" value="BIOFILM ARCHITECTURE MAINTENANCE PROTEIN MBAA"/>
    <property type="match status" value="1"/>
</dbReference>
<evidence type="ECO:0000256" key="4">
    <source>
        <dbReference type="ARBA" id="ARBA00051114"/>
    </source>
</evidence>
<dbReference type="Pfam" id="PF00989">
    <property type="entry name" value="PAS"/>
    <property type="match status" value="1"/>
</dbReference>
<accession>Q1N2J6</accession>
<proteinExistence type="predicted"/>
<dbReference type="GO" id="GO:0071111">
    <property type="term" value="F:cyclic-guanylate-specific phosphodiesterase activity"/>
    <property type="evidence" value="ECO:0007669"/>
    <property type="project" value="UniProtKB-EC"/>
</dbReference>
<dbReference type="Pfam" id="PF08447">
    <property type="entry name" value="PAS_3"/>
    <property type="match status" value="1"/>
</dbReference>
<keyword evidence="6" id="KW-0812">Transmembrane</keyword>
<keyword evidence="6" id="KW-0472">Membrane</keyword>
<feature type="domain" description="PAC" evidence="8">
    <location>
        <begin position="919"/>
        <end position="971"/>
    </location>
</feature>
<keyword evidence="6" id="KW-1133">Transmembrane helix</keyword>
<keyword evidence="5" id="KW-0175">Coiled coil</keyword>
<dbReference type="SUPFAM" id="SSF141868">
    <property type="entry name" value="EAL domain-like"/>
    <property type="match status" value="1"/>
</dbReference>
<dbReference type="HOGENOM" id="CLU_000445_27_1_6"/>
<organism evidence="11 12">
    <name type="scientific">Bermanella marisrubri</name>
    <dbReference type="NCBI Taxonomy" id="207949"/>
    <lineage>
        <taxon>Bacteria</taxon>
        <taxon>Pseudomonadati</taxon>
        <taxon>Pseudomonadota</taxon>
        <taxon>Gammaproteobacteria</taxon>
        <taxon>Oceanospirillales</taxon>
        <taxon>Oceanospirillaceae</taxon>
        <taxon>Bermanella</taxon>
    </lineage>
</organism>
<dbReference type="OrthoDB" id="6168558at2"/>
<feature type="domain" description="PAS" evidence="7">
    <location>
        <begin position="585"/>
        <end position="642"/>
    </location>
</feature>
<evidence type="ECO:0000256" key="1">
    <source>
        <dbReference type="ARBA" id="ARBA00001946"/>
    </source>
</evidence>
<dbReference type="SMART" id="SM00267">
    <property type="entry name" value="GGDEF"/>
    <property type="match status" value="1"/>
</dbReference>
<feature type="domain" description="PAS" evidence="7">
    <location>
        <begin position="846"/>
        <end position="890"/>
    </location>
</feature>
<evidence type="ECO:0000256" key="6">
    <source>
        <dbReference type="SAM" id="Phobius"/>
    </source>
</evidence>
<dbReference type="PANTHER" id="PTHR44757">
    <property type="entry name" value="DIGUANYLATE CYCLASE DGCP"/>
    <property type="match status" value="1"/>
</dbReference>
<dbReference type="InterPro" id="IPR000700">
    <property type="entry name" value="PAS-assoc_C"/>
</dbReference>
<feature type="domain" description="GGDEF" evidence="10">
    <location>
        <begin position="1000"/>
        <end position="1137"/>
    </location>
</feature>
<dbReference type="InterPro" id="IPR052155">
    <property type="entry name" value="Biofilm_reg_signaling"/>
</dbReference>
<feature type="domain" description="EAL" evidence="9">
    <location>
        <begin position="1146"/>
        <end position="1400"/>
    </location>
</feature>
<dbReference type="PROSITE" id="PS50887">
    <property type="entry name" value="GGDEF"/>
    <property type="match status" value="1"/>
</dbReference>
<evidence type="ECO:0000259" key="8">
    <source>
        <dbReference type="PROSITE" id="PS50113"/>
    </source>
</evidence>
<dbReference type="Pfam" id="PF00990">
    <property type="entry name" value="GGDEF"/>
    <property type="match status" value="1"/>
</dbReference>
<feature type="transmembrane region" description="Helical" evidence="6">
    <location>
        <begin position="266"/>
        <end position="288"/>
    </location>
</feature>
<dbReference type="InterPro" id="IPR001610">
    <property type="entry name" value="PAC"/>
</dbReference>
<dbReference type="InterPro" id="IPR001633">
    <property type="entry name" value="EAL_dom"/>
</dbReference>
<dbReference type="InterPro" id="IPR029787">
    <property type="entry name" value="Nucleotide_cyclase"/>
</dbReference>
<feature type="domain" description="PAS" evidence="7">
    <location>
        <begin position="716"/>
        <end position="786"/>
    </location>
</feature>
<reference evidence="11 12" key="1">
    <citation type="submission" date="2006-03" db="EMBL/GenBank/DDBJ databases">
        <authorList>
            <person name="Pinhassi J."/>
            <person name="Pedros-Alio C."/>
            <person name="Ferriera S."/>
            <person name="Johnson J."/>
            <person name="Kravitz S."/>
            <person name="Halpern A."/>
            <person name="Remington K."/>
            <person name="Beeson K."/>
            <person name="Tran B."/>
            <person name="Rogers Y.-H."/>
            <person name="Friedman R."/>
            <person name="Venter J.C."/>
        </authorList>
    </citation>
    <scope>NUCLEOTIDE SEQUENCE [LARGE SCALE GENOMIC DNA]</scope>
    <source>
        <strain evidence="11 12">RED65</strain>
    </source>
</reference>
<dbReference type="InterPro" id="IPR035965">
    <property type="entry name" value="PAS-like_dom_sf"/>
</dbReference>
<dbReference type="GO" id="GO:0071732">
    <property type="term" value="P:cellular response to nitric oxide"/>
    <property type="evidence" value="ECO:0007669"/>
    <property type="project" value="UniProtKB-ARBA"/>
</dbReference>
<dbReference type="NCBIfam" id="TIGR00229">
    <property type="entry name" value="sensory_box"/>
    <property type="match status" value="3"/>
</dbReference>
<dbReference type="CDD" id="cd01948">
    <property type="entry name" value="EAL"/>
    <property type="match status" value="1"/>
</dbReference>
<dbReference type="EC" id="3.1.4.52" evidence="2"/>
<feature type="transmembrane region" description="Helical" evidence="6">
    <location>
        <begin position="16"/>
        <end position="38"/>
    </location>
</feature>
<dbReference type="InterPro" id="IPR043128">
    <property type="entry name" value="Rev_trsase/Diguanyl_cyclase"/>
</dbReference>
<comment type="cofactor">
    <cofactor evidence="1">
        <name>Mg(2+)</name>
        <dbReference type="ChEBI" id="CHEBI:18420"/>
    </cofactor>
</comment>
<evidence type="ECO:0000259" key="10">
    <source>
        <dbReference type="PROSITE" id="PS50887"/>
    </source>
</evidence>
<dbReference type="InterPro" id="IPR035919">
    <property type="entry name" value="EAL_sf"/>
</dbReference>
<evidence type="ECO:0000259" key="9">
    <source>
        <dbReference type="PROSITE" id="PS50883"/>
    </source>
</evidence>
<dbReference type="RefSeq" id="WP_007018220.1">
    <property type="nucleotide sequence ID" value="NZ_CH724116.1"/>
</dbReference>
<evidence type="ECO:0000313" key="11">
    <source>
        <dbReference type="EMBL" id="EAT12411.1"/>
    </source>
</evidence>
<dbReference type="InterPro" id="IPR013767">
    <property type="entry name" value="PAS_fold"/>
</dbReference>
<dbReference type="Gene3D" id="3.30.70.270">
    <property type="match status" value="1"/>
</dbReference>
<dbReference type="EMBL" id="AAQH01000007">
    <property type="protein sequence ID" value="EAT12411.1"/>
    <property type="molecule type" value="Genomic_DNA"/>
</dbReference>
<evidence type="ECO:0000256" key="5">
    <source>
        <dbReference type="SAM" id="Coils"/>
    </source>
</evidence>
<dbReference type="SUPFAM" id="SSF55785">
    <property type="entry name" value="PYP-like sensor domain (PAS domain)"/>
    <property type="match status" value="4"/>
</dbReference>
<dbReference type="InterPro" id="IPR000014">
    <property type="entry name" value="PAS"/>
</dbReference>
<feature type="coiled-coil region" evidence="5">
    <location>
        <begin position="295"/>
        <end position="322"/>
    </location>
</feature>
<gene>
    <name evidence="11" type="ORF">RED65_16276</name>
</gene>
<feature type="domain" description="PAC" evidence="8">
    <location>
        <begin position="797"/>
        <end position="849"/>
    </location>
</feature>